<reference evidence="3 4" key="1">
    <citation type="journal article" date="2012" name="BMC Genomics">
        <title>Tools to kill: Genome of one of the most destructive plant pathogenic fungi Macrophomina phaseolina.</title>
        <authorList>
            <person name="Islam M.S."/>
            <person name="Haque M.S."/>
            <person name="Islam M.M."/>
            <person name="Emdad E.M."/>
            <person name="Halim A."/>
            <person name="Hossen Q.M.M."/>
            <person name="Hossain M.Z."/>
            <person name="Ahmed B."/>
            <person name="Rahim S."/>
            <person name="Rahman M.S."/>
            <person name="Alam M.M."/>
            <person name="Hou S."/>
            <person name="Wan X."/>
            <person name="Saito J.A."/>
            <person name="Alam M."/>
        </authorList>
    </citation>
    <scope>NUCLEOTIDE SEQUENCE [LARGE SCALE GENOMIC DNA]</scope>
    <source>
        <strain evidence="3 4">MS6</strain>
    </source>
</reference>
<feature type="compositionally biased region" description="Basic residues" evidence="2">
    <location>
        <begin position="236"/>
        <end position="255"/>
    </location>
</feature>
<organism evidence="3 4">
    <name type="scientific">Macrophomina phaseolina (strain MS6)</name>
    <name type="common">Charcoal rot fungus</name>
    <dbReference type="NCBI Taxonomy" id="1126212"/>
    <lineage>
        <taxon>Eukaryota</taxon>
        <taxon>Fungi</taxon>
        <taxon>Dikarya</taxon>
        <taxon>Ascomycota</taxon>
        <taxon>Pezizomycotina</taxon>
        <taxon>Dothideomycetes</taxon>
        <taxon>Dothideomycetes incertae sedis</taxon>
        <taxon>Botryosphaeriales</taxon>
        <taxon>Botryosphaeriaceae</taxon>
        <taxon>Macrophomina</taxon>
    </lineage>
</organism>
<dbReference type="Gene3D" id="1.20.5.370">
    <property type="match status" value="1"/>
</dbReference>
<dbReference type="STRING" id="1126212.K2SRB3"/>
<feature type="coiled-coil region" evidence="1">
    <location>
        <begin position="153"/>
        <end position="194"/>
    </location>
</feature>
<evidence type="ECO:0000313" key="4">
    <source>
        <dbReference type="Proteomes" id="UP000007129"/>
    </source>
</evidence>
<evidence type="ECO:0000256" key="1">
    <source>
        <dbReference type="SAM" id="Coils"/>
    </source>
</evidence>
<evidence type="ECO:0000256" key="2">
    <source>
        <dbReference type="SAM" id="MobiDB-lite"/>
    </source>
</evidence>
<dbReference type="InterPro" id="IPR014751">
    <property type="entry name" value="XRCC4-like_C"/>
</dbReference>
<keyword evidence="1" id="KW-0175">Coiled coil</keyword>
<dbReference type="eggNOG" id="ENOG502QWJA">
    <property type="taxonomic scope" value="Eukaryota"/>
</dbReference>
<dbReference type="PANTHER" id="PTHR42067">
    <property type="entry name" value="YALI0C15378P"/>
    <property type="match status" value="1"/>
</dbReference>
<feature type="region of interest" description="Disordered" evidence="2">
    <location>
        <begin position="228"/>
        <end position="392"/>
    </location>
</feature>
<feature type="compositionally biased region" description="Acidic residues" evidence="2">
    <location>
        <begin position="380"/>
        <end position="392"/>
    </location>
</feature>
<dbReference type="InParanoid" id="K2SRB3"/>
<gene>
    <name evidence="3" type="ORF">MPH_03113</name>
</gene>
<protein>
    <submittedName>
        <fullName evidence="3">DNA double-strand break repair and VJ recombination XRCC4</fullName>
    </submittedName>
</protein>
<dbReference type="HOGENOM" id="CLU_044616_1_0_1"/>
<feature type="compositionally biased region" description="Acidic residues" evidence="2">
    <location>
        <begin position="264"/>
        <end position="278"/>
    </location>
</feature>
<proteinExistence type="predicted"/>
<name>K2SRB3_MACPH</name>
<dbReference type="OrthoDB" id="8064436at2759"/>
<dbReference type="Proteomes" id="UP000007129">
    <property type="component" value="Unassembled WGS sequence"/>
</dbReference>
<dbReference type="AlphaFoldDB" id="K2SRB3"/>
<comment type="caution">
    <text evidence="3">The sequence shown here is derived from an EMBL/GenBank/DDBJ whole genome shotgun (WGS) entry which is preliminary data.</text>
</comment>
<dbReference type="EMBL" id="AHHD01000163">
    <property type="protein sequence ID" value="EKG19250.1"/>
    <property type="molecule type" value="Genomic_DNA"/>
</dbReference>
<accession>K2SRB3</accession>
<feature type="compositionally biased region" description="Acidic residues" evidence="2">
    <location>
        <begin position="300"/>
        <end position="311"/>
    </location>
</feature>
<evidence type="ECO:0000313" key="3">
    <source>
        <dbReference type="EMBL" id="EKG19250.1"/>
    </source>
</evidence>
<dbReference type="VEuPathDB" id="FungiDB:MPH_03113"/>
<dbReference type="SUPFAM" id="SSF58022">
    <property type="entry name" value="XRCC4, C-terminal oligomerization domain"/>
    <property type="match status" value="1"/>
</dbReference>
<sequence>MAAKKILRVRRTDVDSRSEAAAAYALVSVEPAGPQRLDIKLVGTEGENVFAASFRQSQIKNFMDRKLQQKGADDHEWEAVLRSSLLQNPVDGHDATLLENVEIVASVSDQHLNITVRKNIQGITQRLGVIPLAEDPDTEIEFFEWTAIAADAASAARDDARELQNKYEAQQVTISKLKSQLDDLVQAKSNHENALLAKFQELLNAKKLKIRDQQRLLAGAKVDPAVAAAVKQTRGSTRRTRPRKAGPSRASKRKANEKTPATDSESEVDEASPMELDGDAARTKQEEEEEPATPEKSDLDETEDEDDDEGFDAAPASSPTKAGVGTKGRAIETMAERKTMQGPQDPVELPPRRELPFAKRQQAKQPAHEPVKKQAATAAPDEEDETTDDDEL</sequence>
<dbReference type="PANTHER" id="PTHR42067:SF1">
    <property type="entry name" value="MITOTIC APPARATUS PROTEIN P62"/>
    <property type="match status" value="1"/>
</dbReference>